<accession>A0A1F6V283</accession>
<keyword evidence="2 12" id="KW-0639">Primosome</keyword>
<dbReference type="InterPro" id="IPR006295">
    <property type="entry name" value="DNA_primase_DnaG"/>
</dbReference>
<dbReference type="EMBL" id="MFTO01000013">
    <property type="protein sequence ID" value="OGI63728.1"/>
    <property type="molecule type" value="Genomic_DNA"/>
</dbReference>
<comment type="subunit">
    <text evidence="12">Monomer. Interacts with DnaB.</text>
</comment>
<evidence type="ECO:0000256" key="12">
    <source>
        <dbReference type="HAMAP-Rule" id="MF_00974"/>
    </source>
</evidence>
<dbReference type="Pfam" id="PF08275">
    <property type="entry name" value="DNAG_N"/>
    <property type="match status" value="1"/>
</dbReference>
<dbReference type="InterPro" id="IPR036977">
    <property type="entry name" value="DNA_primase_Znf_CHC2"/>
</dbReference>
<dbReference type="FunFam" id="3.90.580.10:FF:000001">
    <property type="entry name" value="DNA primase"/>
    <property type="match status" value="1"/>
</dbReference>
<feature type="coiled-coil region" evidence="15">
    <location>
        <begin position="434"/>
        <end position="464"/>
    </location>
</feature>
<dbReference type="SUPFAM" id="SSF57783">
    <property type="entry name" value="Zinc beta-ribbon"/>
    <property type="match status" value="1"/>
</dbReference>
<sequence>MNSPVEQIKERLSVEEVVSSYIKLEKTGANLKAKCPFHNEKTPSFFVSPARGSYYCFGCGAKGDIFSFVEEFEGLDFKGALKLLADKAGVVLGEFNKEKESEKERLYKAMEESSLFFIQNLRDNPEALSYLRGRGLSEGSVQDFKIGFARESWRDLYQYLKTKGFSDPEIERAGLAKGSDKGMYDRFRSRIMFPIGDSSGRIIAFSGRIFGEEVPTLEGVGRPTENVGPKYLNSPDTPIFNKSLVLYGLDRAKDSIRKNNFSILVEGQMDLVLSHQAGFKNTIATSGTALSENTVSRENAVSNLGLVRRLSENIILAFDADKAGVSATARAGRIALSLGMDVKVANIKEGFDPADLISKEGVPAWREAIRESKHVILFILERILKEVADDERKAGRLIKEKLLPYVSAIPSSIEKVHFVKKISDASGIPEVALGEDLKRVNENLKFEKDEIQEAKEKHSSLFRKDYIERRLFGIIFWQRELPKPVVDVSGVLQKLGEFLNGGVDKILEKLGSSKEDLIYEAEVFYGGDVDLKKDLDELLSNFKEEYLKENLAEKMKELRLAEEGKDVSKSTEILKECQIISNKIQDLKNGRIKKL</sequence>
<evidence type="ECO:0000313" key="18">
    <source>
        <dbReference type="Proteomes" id="UP000178985"/>
    </source>
</evidence>
<dbReference type="Gene3D" id="3.40.1360.10">
    <property type="match status" value="1"/>
</dbReference>
<evidence type="ECO:0000256" key="1">
    <source>
        <dbReference type="ARBA" id="ARBA00022478"/>
    </source>
</evidence>
<evidence type="ECO:0000256" key="14">
    <source>
        <dbReference type="PIRSR" id="PIRSR002811-1"/>
    </source>
</evidence>
<comment type="caution">
    <text evidence="17">The sequence shown here is derived from an EMBL/GenBank/DDBJ whole genome shotgun (WGS) entry which is preliminary data.</text>
</comment>
<dbReference type="SUPFAM" id="SSF56731">
    <property type="entry name" value="DNA primase core"/>
    <property type="match status" value="1"/>
</dbReference>
<dbReference type="PANTHER" id="PTHR30313:SF2">
    <property type="entry name" value="DNA PRIMASE"/>
    <property type="match status" value="1"/>
</dbReference>
<organism evidence="17 18">
    <name type="scientific">Candidatus Nomurabacteria bacterium RIFCSPHIGHO2_01_FULL_40_20</name>
    <dbReference type="NCBI Taxonomy" id="1801738"/>
    <lineage>
        <taxon>Bacteria</taxon>
        <taxon>Candidatus Nomuraibacteriota</taxon>
    </lineage>
</organism>
<keyword evidence="5 12" id="KW-0235">DNA replication</keyword>
<dbReference type="Gene3D" id="3.90.980.10">
    <property type="entry name" value="DNA primase, catalytic core, N-terminal domain"/>
    <property type="match status" value="1"/>
</dbReference>
<feature type="domain" description="Toprim" evidence="16">
    <location>
        <begin position="260"/>
        <end position="350"/>
    </location>
</feature>
<evidence type="ECO:0000313" key="17">
    <source>
        <dbReference type="EMBL" id="OGI63728.1"/>
    </source>
</evidence>
<evidence type="ECO:0000256" key="13">
    <source>
        <dbReference type="PIRNR" id="PIRNR002811"/>
    </source>
</evidence>
<dbReference type="NCBIfam" id="TIGR01391">
    <property type="entry name" value="dnaG"/>
    <property type="match status" value="1"/>
</dbReference>
<comment type="cofactor">
    <cofactor evidence="12 13 14">
        <name>Zn(2+)</name>
        <dbReference type="ChEBI" id="CHEBI:29105"/>
    </cofactor>
    <text evidence="12 13 14">Binds 1 zinc ion per monomer.</text>
</comment>
<proteinExistence type="inferred from homology"/>
<evidence type="ECO:0000256" key="10">
    <source>
        <dbReference type="ARBA" id="ARBA00023125"/>
    </source>
</evidence>
<dbReference type="Gene3D" id="3.90.580.10">
    <property type="entry name" value="Zinc finger, CHC2-type domain"/>
    <property type="match status" value="1"/>
</dbReference>
<dbReference type="GO" id="GO:0006269">
    <property type="term" value="P:DNA replication, synthesis of primer"/>
    <property type="evidence" value="ECO:0007669"/>
    <property type="project" value="UniProtKB-UniRule"/>
</dbReference>
<keyword evidence="7 12" id="KW-0863">Zinc-finger</keyword>
<dbReference type="GO" id="GO:0003899">
    <property type="term" value="F:DNA-directed RNA polymerase activity"/>
    <property type="evidence" value="ECO:0007669"/>
    <property type="project" value="UniProtKB-UniRule"/>
</dbReference>
<dbReference type="InterPro" id="IPR034151">
    <property type="entry name" value="TOPRIM_DnaG_bac"/>
</dbReference>
<name>A0A1F6V283_9BACT</name>
<keyword evidence="8 12" id="KW-0862">Zinc</keyword>
<keyword evidence="3 12" id="KW-0808">Transferase</keyword>
<dbReference type="InterPro" id="IPR037068">
    <property type="entry name" value="DNA_primase_core_N_sf"/>
</dbReference>
<dbReference type="SMART" id="SM00493">
    <property type="entry name" value="TOPRIM"/>
    <property type="match status" value="1"/>
</dbReference>
<evidence type="ECO:0000259" key="16">
    <source>
        <dbReference type="PROSITE" id="PS50880"/>
    </source>
</evidence>
<dbReference type="Pfam" id="PF01807">
    <property type="entry name" value="Zn_ribbon_DnaG"/>
    <property type="match status" value="1"/>
</dbReference>
<dbReference type="HAMAP" id="MF_00974">
    <property type="entry name" value="DNA_primase_DnaG"/>
    <property type="match status" value="1"/>
</dbReference>
<dbReference type="GO" id="GO:1990077">
    <property type="term" value="C:primosome complex"/>
    <property type="evidence" value="ECO:0007669"/>
    <property type="project" value="UniProtKB-KW"/>
</dbReference>
<dbReference type="InterPro" id="IPR030846">
    <property type="entry name" value="DnaG_bac"/>
</dbReference>
<evidence type="ECO:0000256" key="5">
    <source>
        <dbReference type="ARBA" id="ARBA00022705"/>
    </source>
</evidence>
<dbReference type="SMART" id="SM00400">
    <property type="entry name" value="ZnF_CHCC"/>
    <property type="match status" value="1"/>
</dbReference>
<feature type="zinc finger region" description="CHC2-type" evidence="12 14">
    <location>
        <begin position="35"/>
        <end position="59"/>
    </location>
</feature>
<gene>
    <name evidence="12" type="primary">dnaG</name>
    <name evidence="17" type="ORF">A2733_02040</name>
</gene>
<evidence type="ECO:0000256" key="8">
    <source>
        <dbReference type="ARBA" id="ARBA00022833"/>
    </source>
</evidence>
<dbReference type="GO" id="GO:0008270">
    <property type="term" value="F:zinc ion binding"/>
    <property type="evidence" value="ECO:0007669"/>
    <property type="project" value="UniProtKB-UniRule"/>
</dbReference>
<protein>
    <recommendedName>
        <fullName evidence="12 13">DNA primase</fullName>
        <ecNumber evidence="12">2.7.7.101</ecNumber>
    </recommendedName>
</protein>
<keyword evidence="15" id="KW-0175">Coiled coil</keyword>
<keyword evidence="10 12" id="KW-0238">DNA-binding</keyword>
<keyword evidence="1 12" id="KW-0240">DNA-directed RNA polymerase</keyword>
<dbReference type="InterPro" id="IPR006171">
    <property type="entry name" value="TOPRIM_dom"/>
</dbReference>
<dbReference type="GO" id="GO:0000428">
    <property type="term" value="C:DNA-directed RNA polymerase complex"/>
    <property type="evidence" value="ECO:0007669"/>
    <property type="project" value="UniProtKB-KW"/>
</dbReference>
<keyword evidence="9" id="KW-0460">Magnesium</keyword>
<evidence type="ECO:0000256" key="9">
    <source>
        <dbReference type="ARBA" id="ARBA00022842"/>
    </source>
</evidence>
<evidence type="ECO:0000256" key="2">
    <source>
        <dbReference type="ARBA" id="ARBA00022515"/>
    </source>
</evidence>
<evidence type="ECO:0000256" key="3">
    <source>
        <dbReference type="ARBA" id="ARBA00022679"/>
    </source>
</evidence>
<dbReference type="AlphaFoldDB" id="A0A1F6V283"/>
<keyword evidence="6 12" id="KW-0479">Metal-binding</keyword>
<evidence type="ECO:0000256" key="6">
    <source>
        <dbReference type="ARBA" id="ARBA00022723"/>
    </source>
</evidence>
<comment type="domain">
    <text evidence="12">Contains an N-terminal zinc-binding domain, a central core domain that contains the primase activity, and a C-terminal DnaB-binding domain.</text>
</comment>
<comment type="catalytic activity">
    <reaction evidence="12">
        <text>ssDNA + n NTP = ssDNA/pppN(pN)n-1 hybrid + (n-1) diphosphate.</text>
        <dbReference type="EC" id="2.7.7.101"/>
    </reaction>
</comment>
<dbReference type="EC" id="2.7.7.101" evidence="12"/>
<dbReference type="PROSITE" id="PS50880">
    <property type="entry name" value="TOPRIM"/>
    <property type="match status" value="1"/>
</dbReference>
<evidence type="ECO:0000256" key="15">
    <source>
        <dbReference type="SAM" id="Coils"/>
    </source>
</evidence>
<dbReference type="Pfam" id="PF13662">
    <property type="entry name" value="Toprim_4"/>
    <property type="match status" value="1"/>
</dbReference>
<evidence type="ECO:0000256" key="7">
    <source>
        <dbReference type="ARBA" id="ARBA00022771"/>
    </source>
</evidence>
<dbReference type="PIRSF" id="PIRSF002811">
    <property type="entry name" value="DnaG"/>
    <property type="match status" value="1"/>
</dbReference>
<dbReference type="InterPro" id="IPR013264">
    <property type="entry name" value="DNAG_N"/>
</dbReference>
<keyword evidence="11 12" id="KW-0804">Transcription</keyword>
<comment type="similarity">
    <text evidence="12 13">Belongs to the DnaG primase family.</text>
</comment>
<dbReference type="GO" id="GO:0003677">
    <property type="term" value="F:DNA binding"/>
    <property type="evidence" value="ECO:0007669"/>
    <property type="project" value="UniProtKB-KW"/>
</dbReference>
<dbReference type="CDD" id="cd03364">
    <property type="entry name" value="TOPRIM_DnaG_primases"/>
    <property type="match status" value="1"/>
</dbReference>
<keyword evidence="4 12" id="KW-0548">Nucleotidyltransferase</keyword>
<dbReference type="GO" id="GO:0005737">
    <property type="term" value="C:cytoplasm"/>
    <property type="evidence" value="ECO:0007669"/>
    <property type="project" value="TreeGrafter"/>
</dbReference>
<dbReference type="InterPro" id="IPR002694">
    <property type="entry name" value="Znf_CHC2"/>
</dbReference>
<dbReference type="PANTHER" id="PTHR30313">
    <property type="entry name" value="DNA PRIMASE"/>
    <property type="match status" value="1"/>
</dbReference>
<dbReference type="Proteomes" id="UP000178985">
    <property type="component" value="Unassembled WGS sequence"/>
</dbReference>
<reference evidence="17 18" key="1">
    <citation type="journal article" date="2016" name="Nat. Commun.">
        <title>Thousands of microbial genomes shed light on interconnected biogeochemical processes in an aquifer system.</title>
        <authorList>
            <person name="Anantharaman K."/>
            <person name="Brown C.T."/>
            <person name="Hug L.A."/>
            <person name="Sharon I."/>
            <person name="Castelle C.J."/>
            <person name="Probst A.J."/>
            <person name="Thomas B.C."/>
            <person name="Singh A."/>
            <person name="Wilkins M.J."/>
            <person name="Karaoz U."/>
            <person name="Brodie E.L."/>
            <person name="Williams K.H."/>
            <person name="Hubbard S.S."/>
            <person name="Banfield J.F."/>
        </authorList>
    </citation>
    <scope>NUCLEOTIDE SEQUENCE [LARGE SCALE GENOMIC DNA]</scope>
</reference>
<evidence type="ECO:0000256" key="11">
    <source>
        <dbReference type="ARBA" id="ARBA00023163"/>
    </source>
</evidence>
<comment type="function">
    <text evidence="12 13">RNA polymerase that catalyzes the synthesis of short RNA molecules used as primers for DNA polymerase during DNA replication.</text>
</comment>
<evidence type="ECO:0000256" key="4">
    <source>
        <dbReference type="ARBA" id="ARBA00022695"/>
    </source>
</evidence>
<dbReference type="InterPro" id="IPR050219">
    <property type="entry name" value="DnaG_primase"/>
</dbReference>